<accession>A0A2X3JEY9</accession>
<protein>
    <submittedName>
        <fullName evidence="2">Uncharacterized protein</fullName>
    </submittedName>
</protein>
<name>A0A2X3JEY9_9ENTR</name>
<feature type="transmembrane region" description="Helical" evidence="1">
    <location>
        <begin position="9"/>
        <end position="25"/>
    </location>
</feature>
<keyword evidence="1" id="KW-0812">Transmembrane</keyword>
<evidence type="ECO:0000313" key="2">
    <source>
        <dbReference type="EMBL" id="SQC93375.1"/>
    </source>
</evidence>
<sequence length="138" mass="15106">MSPAQQRGLALWAAMLSIVVCLGFLPVSGAFSVLILLVILGLITALWYVASRRAEQDISLCLDDLPEATYRQPVVLVCGDLPLAWPRSSPVLAVTQGCWVRVEEHQDLQQAVRQVLLQRPRLGASTVSDGQRLSAETR</sequence>
<evidence type="ECO:0000256" key="1">
    <source>
        <dbReference type="SAM" id="Phobius"/>
    </source>
</evidence>
<evidence type="ECO:0000313" key="3">
    <source>
        <dbReference type="Proteomes" id="UP000251197"/>
    </source>
</evidence>
<proteinExistence type="predicted"/>
<organism evidence="2 3">
    <name type="scientific">Cedecea neteri</name>
    <dbReference type="NCBI Taxonomy" id="158822"/>
    <lineage>
        <taxon>Bacteria</taxon>
        <taxon>Pseudomonadati</taxon>
        <taxon>Pseudomonadota</taxon>
        <taxon>Gammaproteobacteria</taxon>
        <taxon>Enterobacterales</taxon>
        <taxon>Enterobacteriaceae</taxon>
        <taxon>Cedecea</taxon>
    </lineage>
</organism>
<keyword evidence="1" id="KW-0472">Membrane</keyword>
<feature type="transmembrane region" description="Helical" evidence="1">
    <location>
        <begin position="31"/>
        <end position="50"/>
    </location>
</feature>
<gene>
    <name evidence="2" type="ORF">NCTC12120_06489</name>
</gene>
<keyword evidence="1" id="KW-1133">Transmembrane helix</keyword>
<reference evidence="2 3" key="1">
    <citation type="submission" date="2018-06" db="EMBL/GenBank/DDBJ databases">
        <authorList>
            <consortium name="Pathogen Informatics"/>
            <person name="Doyle S."/>
        </authorList>
    </citation>
    <scope>NUCLEOTIDE SEQUENCE [LARGE SCALE GENOMIC DNA]</scope>
    <source>
        <strain evidence="2 3">NCTC12120</strain>
    </source>
</reference>
<dbReference type="EMBL" id="UAVU01000010">
    <property type="protein sequence ID" value="SQC93375.1"/>
    <property type="molecule type" value="Genomic_DNA"/>
</dbReference>
<dbReference type="Proteomes" id="UP000251197">
    <property type="component" value="Unassembled WGS sequence"/>
</dbReference>
<dbReference type="AlphaFoldDB" id="A0A2X3JEY9"/>